<dbReference type="EMBL" id="PQ015379">
    <property type="protein sequence ID" value="XDJ14955.1"/>
    <property type="molecule type" value="Genomic_DNA"/>
</dbReference>
<sequence length="176" mass="19833">MKNTLFFVKSAADAVETARAYLKVQTGAEFETLGDWPEHAGTGQTPMWMRISKESGNKARLDFFSDKQVHDQLAQVQPNYESGIKFFKGKGSFEHIHDNVFAVRDASGLRYAAIAYATACHDDSPHIEIEGPHPEKYPSIVSFRSPGHGHVIITSSSRRKQMKRAVKALKQWEERL</sequence>
<accession>A0AB39CDR0</accession>
<evidence type="ECO:0000313" key="1">
    <source>
        <dbReference type="EMBL" id="XDJ14955.1"/>
    </source>
</evidence>
<organism evidence="1">
    <name type="scientific">Pseudomonas phage HRDY3</name>
    <dbReference type="NCBI Taxonomy" id="3236930"/>
    <lineage>
        <taxon>Viruses</taxon>
    </lineage>
</organism>
<protein>
    <submittedName>
        <fullName evidence="1">Uncharacterized protein</fullName>
    </submittedName>
</protein>
<name>A0AB39CDR0_9VIRU</name>
<reference evidence="1" key="1">
    <citation type="submission" date="2024-07" db="EMBL/GenBank/DDBJ databases">
        <authorList>
            <person name="Bringhurst R.M."/>
            <person name="Homer T.E."/>
        </authorList>
    </citation>
    <scope>NUCLEOTIDE SEQUENCE</scope>
</reference>
<proteinExistence type="predicted"/>